<dbReference type="NCBIfam" id="TIGR00431">
    <property type="entry name" value="TruB"/>
    <property type="match status" value="1"/>
</dbReference>
<dbReference type="InterPro" id="IPR032819">
    <property type="entry name" value="TruB_C"/>
</dbReference>
<dbReference type="GO" id="GO:0160148">
    <property type="term" value="F:tRNA pseudouridine(55) synthase activity"/>
    <property type="evidence" value="ECO:0007669"/>
    <property type="project" value="UniProtKB-EC"/>
</dbReference>
<keyword evidence="9" id="KW-1185">Reference proteome</keyword>
<dbReference type="InterPro" id="IPR036974">
    <property type="entry name" value="PUA_sf"/>
</dbReference>
<feature type="domain" description="Dyskerin-like" evidence="7">
    <location>
        <begin position="1"/>
        <end position="26"/>
    </location>
</feature>
<dbReference type="Gene3D" id="3.30.2350.10">
    <property type="entry name" value="Pseudouridine synthase"/>
    <property type="match status" value="1"/>
</dbReference>
<dbReference type="InterPro" id="IPR002501">
    <property type="entry name" value="PsdUridine_synth_N"/>
</dbReference>
<sequence>MTSQGPAPNGVLVVDKPSGPTSHGVVSAGRKALGTRKVGHAGTLDPMASGVLVLGVGVATRLLTFVVGADKEYEATIRLGVRTSTEDAEGELVERASPDELAPLDEAAIDAAMADLRGEIDQVPSAVSAIKVNGKRAYQRVREGEEVELDARRVTIFAFDRLGTPVRIPGEPGEGPVAIDLRVHVTCSSGTYVRALARDLGDALGVGAHLTALRRTRVGAFSIDEAIALDRLAGDAPAGLMTPSDAARRILPALELRADEAVDLGHGKRIVRDDVSPDVPAAAFAPDGRLVGVVTREGGAYRPLMNLPEAPA</sequence>
<evidence type="ECO:0000256" key="4">
    <source>
        <dbReference type="ARBA" id="ARBA00023235"/>
    </source>
</evidence>
<evidence type="ECO:0000256" key="1">
    <source>
        <dbReference type="ARBA" id="ARBA00000385"/>
    </source>
</evidence>
<evidence type="ECO:0000259" key="7">
    <source>
        <dbReference type="SMART" id="SM01136"/>
    </source>
</evidence>
<evidence type="ECO:0000313" key="9">
    <source>
        <dbReference type="Proteomes" id="UP000431744"/>
    </source>
</evidence>
<dbReference type="InterPro" id="IPR012960">
    <property type="entry name" value="Dyskerin-like"/>
</dbReference>
<dbReference type="Pfam" id="PF09142">
    <property type="entry name" value="TruB_C"/>
    <property type="match status" value="1"/>
</dbReference>
<dbReference type="InterPro" id="IPR014780">
    <property type="entry name" value="tRNA_psdUridine_synth_TruB"/>
</dbReference>
<dbReference type="SUPFAM" id="SSF88697">
    <property type="entry name" value="PUA domain-like"/>
    <property type="match status" value="1"/>
</dbReference>
<dbReference type="Pfam" id="PF16198">
    <property type="entry name" value="TruB_C_2"/>
    <property type="match status" value="1"/>
</dbReference>
<evidence type="ECO:0000256" key="3">
    <source>
        <dbReference type="ARBA" id="ARBA00022694"/>
    </source>
</evidence>
<dbReference type="InterPro" id="IPR015947">
    <property type="entry name" value="PUA-like_sf"/>
</dbReference>
<name>A0A6H9WM43_9MICO</name>
<comment type="function">
    <text evidence="5">Responsible for synthesis of pseudouridine from uracil-55 in the psi GC loop of transfer RNAs.</text>
</comment>
<dbReference type="GO" id="GO:0031119">
    <property type="term" value="P:tRNA pseudouridine synthesis"/>
    <property type="evidence" value="ECO:0007669"/>
    <property type="project" value="UniProtKB-UniRule"/>
</dbReference>
<reference evidence="8 9" key="1">
    <citation type="submission" date="2019-09" db="EMBL/GenBank/DDBJ databases">
        <title>Phylogeny of genus Pseudoclavibacter and closely related genus.</title>
        <authorList>
            <person name="Li Y."/>
        </authorList>
    </citation>
    <scope>NUCLEOTIDE SEQUENCE [LARGE SCALE GENOMIC DNA]</scope>
    <source>
        <strain evidence="8 9">EGI 60007</strain>
    </source>
</reference>
<evidence type="ECO:0000313" key="8">
    <source>
        <dbReference type="EMBL" id="KAB1649916.1"/>
    </source>
</evidence>
<dbReference type="SMART" id="SM01136">
    <property type="entry name" value="DKCLD"/>
    <property type="match status" value="1"/>
</dbReference>
<comment type="catalytic activity">
    <reaction evidence="1 5">
        <text>uridine(55) in tRNA = pseudouridine(55) in tRNA</text>
        <dbReference type="Rhea" id="RHEA:42532"/>
        <dbReference type="Rhea" id="RHEA-COMP:10101"/>
        <dbReference type="Rhea" id="RHEA-COMP:10102"/>
        <dbReference type="ChEBI" id="CHEBI:65314"/>
        <dbReference type="ChEBI" id="CHEBI:65315"/>
        <dbReference type="EC" id="5.4.99.25"/>
    </reaction>
</comment>
<feature type="region of interest" description="Disordered" evidence="6">
    <location>
        <begin position="1"/>
        <end position="24"/>
    </location>
</feature>
<organism evidence="8 9">
    <name type="scientific">Pseudoclavibacter endophyticus</name>
    <dbReference type="NCBI Taxonomy" id="1778590"/>
    <lineage>
        <taxon>Bacteria</taxon>
        <taxon>Bacillati</taxon>
        <taxon>Actinomycetota</taxon>
        <taxon>Actinomycetes</taxon>
        <taxon>Micrococcales</taxon>
        <taxon>Microbacteriaceae</taxon>
        <taxon>Pseudoclavibacter</taxon>
    </lineage>
</organism>
<dbReference type="PANTHER" id="PTHR13767:SF2">
    <property type="entry name" value="PSEUDOURIDYLATE SYNTHASE TRUB1"/>
    <property type="match status" value="1"/>
</dbReference>
<comment type="caution">
    <text evidence="8">The sequence shown here is derived from an EMBL/GenBank/DDBJ whole genome shotgun (WGS) entry which is preliminary data.</text>
</comment>
<comment type="similarity">
    <text evidence="2 5">Belongs to the pseudouridine synthase TruB family. Type 1 subfamily.</text>
</comment>
<dbReference type="EMBL" id="WBJY01000001">
    <property type="protein sequence ID" value="KAB1649916.1"/>
    <property type="molecule type" value="Genomic_DNA"/>
</dbReference>
<feature type="active site" description="Nucleophile" evidence="5">
    <location>
        <position position="45"/>
    </location>
</feature>
<dbReference type="GO" id="GO:1990481">
    <property type="term" value="P:mRNA pseudouridine synthesis"/>
    <property type="evidence" value="ECO:0007669"/>
    <property type="project" value="TreeGrafter"/>
</dbReference>
<dbReference type="EC" id="5.4.99.25" evidence="5"/>
<dbReference type="InterPro" id="IPR015225">
    <property type="entry name" value="tRNA_psdUridine_synth_fam2_C"/>
</dbReference>
<proteinExistence type="inferred from homology"/>
<dbReference type="GO" id="GO:0003723">
    <property type="term" value="F:RNA binding"/>
    <property type="evidence" value="ECO:0007669"/>
    <property type="project" value="InterPro"/>
</dbReference>
<dbReference type="HAMAP" id="MF_01080">
    <property type="entry name" value="TruB_bact"/>
    <property type="match status" value="1"/>
</dbReference>
<protein>
    <recommendedName>
        <fullName evidence="5">tRNA pseudouridine synthase B</fullName>
        <ecNumber evidence="5">5.4.99.25</ecNumber>
    </recommendedName>
    <alternativeName>
        <fullName evidence="5">tRNA pseudouridine(55) synthase</fullName>
        <shortName evidence="5">Psi55 synthase</shortName>
    </alternativeName>
    <alternativeName>
        <fullName evidence="5">tRNA pseudouridylate synthase</fullName>
    </alternativeName>
    <alternativeName>
        <fullName evidence="5">tRNA-uridine isomerase</fullName>
    </alternativeName>
</protein>
<dbReference type="CDD" id="cd02573">
    <property type="entry name" value="PseudoU_synth_EcTruB"/>
    <property type="match status" value="1"/>
</dbReference>
<evidence type="ECO:0000256" key="5">
    <source>
        <dbReference type="HAMAP-Rule" id="MF_01080"/>
    </source>
</evidence>
<dbReference type="Proteomes" id="UP000431744">
    <property type="component" value="Unassembled WGS sequence"/>
</dbReference>
<dbReference type="SUPFAM" id="SSF55120">
    <property type="entry name" value="Pseudouridine synthase"/>
    <property type="match status" value="1"/>
</dbReference>
<dbReference type="RefSeq" id="WP_158028500.1">
    <property type="nucleotide sequence ID" value="NZ_BMHG01000001.1"/>
</dbReference>
<gene>
    <name evidence="5 8" type="primary">truB</name>
    <name evidence="8" type="ORF">F8O04_06740</name>
</gene>
<keyword evidence="4 5" id="KW-0413">Isomerase</keyword>
<dbReference type="Gene3D" id="2.30.130.10">
    <property type="entry name" value="PUA domain"/>
    <property type="match status" value="1"/>
</dbReference>
<dbReference type="PANTHER" id="PTHR13767">
    <property type="entry name" value="TRNA-PSEUDOURIDINE SYNTHASE"/>
    <property type="match status" value="1"/>
</dbReference>
<dbReference type="InterPro" id="IPR020103">
    <property type="entry name" value="PsdUridine_synth_cat_dom_sf"/>
</dbReference>
<accession>A0A6H9WM43</accession>
<evidence type="ECO:0000256" key="6">
    <source>
        <dbReference type="SAM" id="MobiDB-lite"/>
    </source>
</evidence>
<dbReference type="Pfam" id="PF01509">
    <property type="entry name" value="TruB_N"/>
    <property type="match status" value="1"/>
</dbReference>
<dbReference type="OrthoDB" id="9802309at2"/>
<keyword evidence="3 5" id="KW-0819">tRNA processing</keyword>
<dbReference type="AlphaFoldDB" id="A0A6H9WM43"/>
<evidence type="ECO:0000256" key="2">
    <source>
        <dbReference type="ARBA" id="ARBA00005642"/>
    </source>
</evidence>